<feature type="compositionally biased region" description="Low complexity" evidence="5">
    <location>
        <begin position="179"/>
        <end position="203"/>
    </location>
</feature>
<feature type="domain" description="Methylamine utilisation protein MauE" evidence="7">
    <location>
        <begin position="8"/>
        <end position="134"/>
    </location>
</feature>
<keyword evidence="2 6" id="KW-0812">Transmembrane</keyword>
<evidence type="ECO:0000256" key="1">
    <source>
        <dbReference type="ARBA" id="ARBA00004141"/>
    </source>
</evidence>
<name>A0A7M2T802_STRCW</name>
<dbReference type="InterPro" id="IPR009908">
    <property type="entry name" value="Methylamine_util_MauE"/>
</dbReference>
<feature type="transmembrane region" description="Helical" evidence="6">
    <location>
        <begin position="49"/>
        <end position="69"/>
    </location>
</feature>
<gene>
    <name evidence="8" type="ORF">IPT68_02125</name>
</gene>
<feature type="compositionally biased region" description="Low complexity" evidence="5">
    <location>
        <begin position="211"/>
        <end position="224"/>
    </location>
</feature>
<dbReference type="Proteomes" id="UP000594008">
    <property type="component" value="Chromosome"/>
</dbReference>
<dbReference type="Pfam" id="PF07291">
    <property type="entry name" value="MauE"/>
    <property type="match status" value="1"/>
</dbReference>
<evidence type="ECO:0000259" key="7">
    <source>
        <dbReference type="Pfam" id="PF07291"/>
    </source>
</evidence>
<comment type="subcellular location">
    <subcellularLocation>
        <location evidence="1">Membrane</location>
        <topology evidence="1">Multi-pass membrane protein</topology>
    </subcellularLocation>
</comment>
<accession>A0A7M2T802</accession>
<evidence type="ECO:0000256" key="2">
    <source>
        <dbReference type="ARBA" id="ARBA00022692"/>
    </source>
</evidence>
<evidence type="ECO:0000256" key="4">
    <source>
        <dbReference type="ARBA" id="ARBA00023136"/>
    </source>
</evidence>
<organism evidence="8 9">
    <name type="scientific">Streptomyces chromofuscus</name>
    <dbReference type="NCBI Taxonomy" id="42881"/>
    <lineage>
        <taxon>Bacteria</taxon>
        <taxon>Bacillati</taxon>
        <taxon>Actinomycetota</taxon>
        <taxon>Actinomycetes</taxon>
        <taxon>Kitasatosporales</taxon>
        <taxon>Streptomycetaceae</taxon>
        <taxon>Streptomyces</taxon>
    </lineage>
</organism>
<feature type="region of interest" description="Disordered" evidence="5">
    <location>
        <begin position="179"/>
        <end position="250"/>
    </location>
</feature>
<keyword evidence="9" id="KW-1185">Reference proteome</keyword>
<sequence length="250" mass="25455">MTDFYGGLTAAIVTLVLLWGAGAHAARPAALGEALREHGVLSSRLLRCAAVALPVAEGALGAAGAGALLAGHQRGLQAVLAAAALLFALYAGYTRHVLALGHGGPCGCSHRDVPLSRWVTRRAAVLACLALTGAILAASGPVELSATELTTLLLAAPACTVLLWVLPAAMHEPTAATVHRPPTATHHHPSTATAHHPTTATAHRPSEATAHHPPTAPAHQLLTPPHQPTAPPAHQTPEGVPTRWTSPPAP</sequence>
<evidence type="ECO:0000256" key="5">
    <source>
        <dbReference type="SAM" id="MobiDB-lite"/>
    </source>
</evidence>
<evidence type="ECO:0000313" key="8">
    <source>
        <dbReference type="EMBL" id="QOV44837.1"/>
    </source>
</evidence>
<dbReference type="RefSeq" id="WP_194074047.1">
    <property type="nucleotide sequence ID" value="NZ_CP063374.1"/>
</dbReference>
<dbReference type="AlphaFoldDB" id="A0A7M2T802"/>
<dbReference type="GO" id="GO:0030416">
    <property type="term" value="P:methylamine metabolic process"/>
    <property type="evidence" value="ECO:0007669"/>
    <property type="project" value="InterPro"/>
</dbReference>
<dbReference type="GO" id="GO:0016020">
    <property type="term" value="C:membrane"/>
    <property type="evidence" value="ECO:0007669"/>
    <property type="project" value="UniProtKB-SubCell"/>
</dbReference>
<feature type="transmembrane region" description="Helical" evidence="6">
    <location>
        <begin position="76"/>
        <end position="93"/>
    </location>
</feature>
<keyword evidence="3 6" id="KW-1133">Transmembrane helix</keyword>
<evidence type="ECO:0000256" key="3">
    <source>
        <dbReference type="ARBA" id="ARBA00022989"/>
    </source>
</evidence>
<feature type="transmembrane region" description="Helical" evidence="6">
    <location>
        <begin position="123"/>
        <end position="142"/>
    </location>
</feature>
<evidence type="ECO:0000313" key="9">
    <source>
        <dbReference type="Proteomes" id="UP000594008"/>
    </source>
</evidence>
<protein>
    <submittedName>
        <fullName evidence="8">Methylamine utilization protein MauE</fullName>
    </submittedName>
</protein>
<feature type="transmembrane region" description="Helical" evidence="6">
    <location>
        <begin position="149"/>
        <end position="170"/>
    </location>
</feature>
<proteinExistence type="predicted"/>
<evidence type="ECO:0000256" key="6">
    <source>
        <dbReference type="SAM" id="Phobius"/>
    </source>
</evidence>
<dbReference type="KEGG" id="schf:IPT68_02125"/>
<keyword evidence="4 6" id="KW-0472">Membrane</keyword>
<reference evidence="8 9" key="1">
    <citation type="submission" date="2020-10" db="EMBL/GenBank/DDBJ databases">
        <title>Streptomyces chromofuscus complate genome analysis.</title>
        <authorList>
            <person name="Anwar N."/>
        </authorList>
    </citation>
    <scope>NUCLEOTIDE SEQUENCE [LARGE SCALE GENOMIC DNA]</scope>
    <source>
        <strain evidence="8 9">DSM 40273</strain>
    </source>
</reference>
<dbReference type="EMBL" id="CP063374">
    <property type="protein sequence ID" value="QOV44837.1"/>
    <property type="molecule type" value="Genomic_DNA"/>
</dbReference>